<evidence type="ECO:0000256" key="8">
    <source>
        <dbReference type="ARBA" id="ARBA00023012"/>
    </source>
</evidence>
<sequence>MARQIKKIEAGQTPHEAYEEDIAEGNNAREALLFSLNTLFNQVSDRNRELLKSNLMLEEIVLERTKELQEANDKKDILLFQQSKMASMGEMIGNITHQWRQPISIISMWANNIIVDIDLKDIENKQLREYAVNINDQTQYLSHTIDDFRNFYIPNKNKSTFTLKSCVDKTMSLMKDLFKTHNIELIENIEYVEVTALENELTQAILNILKNAKDALLTLSHQNRKLIFIDIYKKNDRAFIEIKDNGGGIPERIIDKVFESYFTTKAKSHGTGIGLHMTGSIINKHLNGEISASNSEYKYEGVTYKGALFSINFPIESA</sequence>
<dbReference type="Pfam" id="PF02518">
    <property type="entry name" value="HATPase_c"/>
    <property type="match status" value="1"/>
</dbReference>
<evidence type="ECO:0000256" key="6">
    <source>
        <dbReference type="ARBA" id="ARBA00022777"/>
    </source>
</evidence>
<evidence type="ECO:0000313" key="10">
    <source>
        <dbReference type="EMBL" id="QOY52170.1"/>
    </source>
</evidence>
<dbReference type="GO" id="GO:0000155">
    <property type="term" value="F:phosphorelay sensor kinase activity"/>
    <property type="evidence" value="ECO:0007669"/>
    <property type="project" value="InterPro"/>
</dbReference>
<comment type="catalytic activity">
    <reaction evidence="1">
        <text>ATP + protein L-histidine = ADP + protein N-phospho-L-histidine.</text>
        <dbReference type="EC" id="2.7.13.3"/>
    </reaction>
</comment>
<dbReference type="InterPro" id="IPR004358">
    <property type="entry name" value="Sig_transdc_His_kin-like_C"/>
</dbReference>
<evidence type="ECO:0000256" key="5">
    <source>
        <dbReference type="ARBA" id="ARBA00022741"/>
    </source>
</evidence>
<dbReference type="Proteomes" id="UP000593994">
    <property type="component" value="Chromosome"/>
</dbReference>
<dbReference type="EMBL" id="CP054492">
    <property type="protein sequence ID" value="QOY52170.1"/>
    <property type="molecule type" value="Genomic_DNA"/>
</dbReference>
<dbReference type="RefSeq" id="WP_194369953.1">
    <property type="nucleotide sequence ID" value="NZ_CP054492.1"/>
</dbReference>
<keyword evidence="5" id="KW-0547">Nucleotide-binding</keyword>
<organism evidence="10 11">
    <name type="scientific">Candidatus Sulfurimonas baltica</name>
    <dbReference type="NCBI Taxonomy" id="2740404"/>
    <lineage>
        <taxon>Bacteria</taxon>
        <taxon>Pseudomonadati</taxon>
        <taxon>Campylobacterota</taxon>
        <taxon>Epsilonproteobacteria</taxon>
        <taxon>Campylobacterales</taxon>
        <taxon>Sulfurimonadaceae</taxon>
        <taxon>Sulfurimonas</taxon>
    </lineage>
</organism>
<dbReference type="InterPro" id="IPR003594">
    <property type="entry name" value="HATPase_dom"/>
</dbReference>
<dbReference type="InterPro" id="IPR036890">
    <property type="entry name" value="HATPase_C_sf"/>
</dbReference>
<dbReference type="InterPro" id="IPR003661">
    <property type="entry name" value="HisK_dim/P_dom"/>
</dbReference>
<dbReference type="SUPFAM" id="SSF47384">
    <property type="entry name" value="Homodimeric domain of signal transducing histidine kinase"/>
    <property type="match status" value="1"/>
</dbReference>
<dbReference type="PANTHER" id="PTHR43065:SF46">
    <property type="entry name" value="C4-DICARBOXYLATE TRANSPORT SENSOR PROTEIN DCTB"/>
    <property type="match status" value="1"/>
</dbReference>
<accession>A0A7S7RN82</accession>
<dbReference type="Gene3D" id="3.30.565.10">
    <property type="entry name" value="Histidine kinase-like ATPase, C-terminal domain"/>
    <property type="match status" value="1"/>
</dbReference>
<reference evidence="10 11" key="1">
    <citation type="submission" date="2020-05" db="EMBL/GenBank/DDBJ databases">
        <title>Sulfurimonas marisnigri, sp. nov., and Sulfurimonas baltica, sp. nov., manganese oxide reducing chemolithoautotrophs of the class Epsilonproteobacteria isolated from the pelagic redoxclines of the Black and Baltic Seas and emended description of the genus Sulfurimonas.</title>
        <authorList>
            <person name="Henkel J.V."/>
            <person name="Laudan C."/>
            <person name="Werner J."/>
            <person name="Neu T."/>
            <person name="Plewe S."/>
            <person name="Sproer C."/>
            <person name="Bunk B."/>
            <person name="Schulz-Vogt H.N."/>
        </authorList>
    </citation>
    <scope>NUCLEOTIDE SEQUENCE [LARGE SCALE GENOMIC DNA]</scope>
    <source>
        <strain evidence="10 11">GD2</strain>
    </source>
</reference>
<dbReference type="GO" id="GO:0005524">
    <property type="term" value="F:ATP binding"/>
    <property type="evidence" value="ECO:0007669"/>
    <property type="project" value="UniProtKB-KW"/>
</dbReference>
<dbReference type="SMART" id="SM00387">
    <property type="entry name" value="HATPase_c"/>
    <property type="match status" value="1"/>
</dbReference>
<dbReference type="PANTHER" id="PTHR43065">
    <property type="entry name" value="SENSOR HISTIDINE KINASE"/>
    <property type="match status" value="1"/>
</dbReference>
<protein>
    <recommendedName>
        <fullName evidence="2">histidine kinase</fullName>
        <ecNumber evidence="2">2.7.13.3</ecNumber>
    </recommendedName>
</protein>
<evidence type="ECO:0000313" key="11">
    <source>
        <dbReference type="Proteomes" id="UP000593994"/>
    </source>
</evidence>
<keyword evidence="11" id="KW-1185">Reference proteome</keyword>
<keyword evidence="7" id="KW-0067">ATP-binding</keyword>
<evidence type="ECO:0000259" key="9">
    <source>
        <dbReference type="PROSITE" id="PS50109"/>
    </source>
</evidence>
<dbReference type="Gene3D" id="1.10.287.130">
    <property type="match status" value="1"/>
</dbReference>
<feature type="domain" description="Histidine kinase" evidence="9">
    <location>
        <begin position="94"/>
        <end position="317"/>
    </location>
</feature>
<keyword evidence="8" id="KW-0902">Two-component regulatory system</keyword>
<dbReference type="PRINTS" id="PR00344">
    <property type="entry name" value="BCTRLSENSOR"/>
</dbReference>
<dbReference type="SUPFAM" id="SSF55874">
    <property type="entry name" value="ATPase domain of HSP90 chaperone/DNA topoisomerase II/histidine kinase"/>
    <property type="match status" value="1"/>
</dbReference>
<evidence type="ECO:0000256" key="2">
    <source>
        <dbReference type="ARBA" id="ARBA00012438"/>
    </source>
</evidence>
<gene>
    <name evidence="10" type="ORF">HUE88_00275</name>
</gene>
<dbReference type="EC" id="2.7.13.3" evidence="2"/>
<dbReference type="InterPro" id="IPR005467">
    <property type="entry name" value="His_kinase_dom"/>
</dbReference>
<keyword evidence="4" id="KW-0808">Transferase</keyword>
<proteinExistence type="predicted"/>
<name>A0A7S7RN82_9BACT</name>
<evidence type="ECO:0000256" key="1">
    <source>
        <dbReference type="ARBA" id="ARBA00000085"/>
    </source>
</evidence>
<keyword evidence="6 10" id="KW-0418">Kinase</keyword>
<keyword evidence="3" id="KW-0597">Phosphoprotein</keyword>
<evidence type="ECO:0000256" key="7">
    <source>
        <dbReference type="ARBA" id="ARBA00022840"/>
    </source>
</evidence>
<dbReference type="PROSITE" id="PS50109">
    <property type="entry name" value="HIS_KIN"/>
    <property type="match status" value="1"/>
</dbReference>
<dbReference type="KEGG" id="sbal:HUE88_00275"/>
<dbReference type="CDD" id="cd00082">
    <property type="entry name" value="HisKA"/>
    <property type="match status" value="1"/>
</dbReference>
<dbReference type="AlphaFoldDB" id="A0A7S7RN82"/>
<evidence type="ECO:0000256" key="4">
    <source>
        <dbReference type="ARBA" id="ARBA00022679"/>
    </source>
</evidence>
<evidence type="ECO:0000256" key="3">
    <source>
        <dbReference type="ARBA" id="ARBA00022553"/>
    </source>
</evidence>
<dbReference type="InterPro" id="IPR036097">
    <property type="entry name" value="HisK_dim/P_sf"/>
</dbReference>